<dbReference type="GO" id="GO:0004672">
    <property type="term" value="F:protein kinase activity"/>
    <property type="evidence" value="ECO:0007669"/>
    <property type="project" value="InterPro"/>
</dbReference>
<dbReference type="STRING" id="40148.A0A0E0ABY6"/>
<keyword evidence="1" id="KW-0732">Signal</keyword>
<dbReference type="PANTHER" id="PTHR47976:SF108">
    <property type="entry name" value="G-TYPE LECTIN S-RECEPTOR-LIKE SERINE_THREONINE-PROTEIN KINASE LECRK1"/>
    <property type="match status" value="1"/>
</dbReference>
<evidence type="ECO:0000259" key="3">
    <source>
        <dbReference type="Pfam" id="PF07714"/>
    </source>
</evidence>
<dbReference type="AlphaFoldDB" id="A0A0E0ABY6"/>
<keyword evidence="2" id="KW-0430">Lectin</keyword>
<dbReference type="Gramene" id="OGLUM06G22370.1">
    <property type="protein sequence ID" value="OGLUM06G22370.1"/>
    <property type="gene ID" value="OGLUM06G22370"/>
</dbReference>
<dbReference type="Pfam" id="PF07714">
    <property type="entry name" value="PK_Tyr_Ser-Thr"/>
    <property type="match status" value="1"/>
</dbReference>
<dbReference type="HOGENOM" id="CLU_095867_0_0_1"/>
<evidence type="ECO:0000256" key="1">
    <source>
        <dbReference type="ARBA" id="ARBA00022729"/>
    </source>
</evidence>
<evidence type="ECO:0000256" key="2">
    <source>
        <dbReference type="ARBA" id="ARBA00022734"/>
    </source>
</evidence>
<accession>A0A0E0ABY6</accession>
<proteinExistence type="predicted"/>
<dbReference type="Proteomes" id="UP000026961">
    <property type="component" value="Chromosome 6"/>
</dbReference>
<evidence type="ECO:0000313" key="5">
    <source>
        <dbReference type="Proteomes" id="UP000026961"/>
    </source>
</evidence>
<reference evidence="4" key="2">
    <citation type="submission" date="2018-05" db="EMBL/GenBank/DDBJ databases">
        <title>OgluRS3 (Oryza glumaepatula Reference Sequence Version 3).</title>
        <authorList>
            <person name="Zhang J."/>
            <person name="Kudrna D."/>
            <person name="Lee S."/>
            <person name="Talag J."/>
            <person name="Welchert J."/>
            <person name="Wing R.A."/>
        </authorList>
    </citation>
    <scope>NUCLEOTIDE SEQUENCE [LARGE SCALE GENOMIC DNA]</scope>
</reference>
<dbReference type="SUPFAM" id="SSF56112">
    <property type="entry name" value="Protein kinase-like (PK-like)"/>
    <property type="match status" value="1"/>
</dbReference>
<organism evidence="4">
    <name type="scientific">Oryza glumipatula</name>
    <dbReference type="NCBI Taxonomy" id="40148"/>
    <lineage>
        <taxon>Eukaryota</taxon>
        <taxon>Viridiplantae</taxon>
        <taxon>Streptophyta</taxon>
        <taxon>Embryophyta</taxon>
        <taxon>Tracheophyta</taxon>
        <taxon>Spermatophyta</taxon>
        <taxon>Magnoliopsida</taxon>
        <taxon>Liliopsida</taxon>
        <taxon>Poales</taxon>
        <taxon>Poaceae</taxon>
        <taxon>BOP clade</taxon>
        <taxon>Oryzoideae</taxon>
        <taxon>Oryzeae</taxon>
        <taxon>Oryzinae</taxon>
        <taxon>Oryza</taxon>
    </lineage>
</organism>
<dbReference type="Gene3D" id="1.10.510.10">
    <property type="entry name" value="Transferase(Phosphotransferase) domain 1"/>
    <property type="match status" value="1"/>
</dbReference>
<dbReference type="EnsemblPlants" id="OGLUM06G22370.1">
    <property type="protein sequence ID" value="OGLUM06G22370.1"/>
    <property type="gene ID" value="OGLUM06G22370"/>
</dbReference>
<reference evidence="4" key="1">
    <citation type="submission" date="2015-04" db="UniProtKB">
        <authorList>
            <consortium name="EnsemblPlants"/>
        </authorList>
    </citation>
    <scope>IDENTIFICATION</scope>
</reference>
<evidence type="ECO:0000313" key="4">
    <source>
        <dbReference type="EnsemblPlants" id="OGLUM06G22370.1"/>
    </source>
</evidence>
<sequence>MIGYCKEGNQRILVFEFIPGGSLGSFIFDQPEMPPWRWRAETAIGIAKGLEYLHYGRSSTVTSSPTTYSWITWRIRRSLTLGIAKLLNNQQVHYTITKIMGTKGYAAPEWFVEIICCGRLPPDNHRIGTMVPLLNWVESLIEDGRMSQVSTRGGRRERAGAPMVLGSSMANSAERYARVAYMVHTGGPIYEANNTRGGAHAHGCPPPRR</sequence>
<feature type="domain" description="Serine-threonine/tyrosine-protein kinase catalytic" evidence="3">
    <location>
        <begin position="1"/>
        <end position="54"/>
    </location>
</feature>
<keyword evidence="5" id="KW-1185">Reference proteome</keyword>
<dbReference type="InterPro" id="IPR051343">
    <property type="entry name" value="G-type_lectin_kinases/EP1-like"/>
</dbReference>
<protein>
    <recommendedName>
        <fullName evidence="3">Serine-threonine/tyrosine-protein kinase catalytic domain-containing protein</fullName>
    </recommendedName>
</protein>
<dbReference type="InterPro" id="IPR001245">
    <property type="entry name" value="Ser-Thr/Tyr_kinase_cat_dom"/>
</dbReference>
<dbReference type="PANTHER" id="PTHR47976">
    <property type="entry name" value="G-TYPE LECTIN S-RECEPTOR-LIKE SERINE/THREONINE-PROTEIN KINASE SD2-5"/>
    <property type="match status" value="1"/>
</dbReference>
<name>A0A0E0ABY6_9ORYZ</name>
<dbReference type="InterPro" id="IPR011009">
    <property type="entry name" value="Kinase-like_dom_sf"/>
</dbReference>